<proteinExistence type="predicted"/>
<evidence type="ECO:0000256" key="1">
    <source>
        <dbReference type="SAM" id="MobiDB-lite"/>
    </source>
</evidence>
<evidence type="ECO:0008006" key="4">
    <source>
        <dbReference type="Google" id="ProtNLM"/>
    </source>
</evidence>
<evidence type="ECO:0000313" key="3">
    <source>
        <dbReference type="Proteomes" id="UP000317650"/>
    </source>
</evidence>
<reference evidence="2 3" key="1">
    <citation type="journal article" date="2019" name="Nat. Plants">
        <title>Genome sequencing of Musa balbisiana reveals subgenome evolution and function divergence in polyploid bananas.</title>
        <authorList>
            <person name="Yao X."/>
        </authorList>
    </citation>
    <scope>NUCLEOTIDE SEQUENCE [LARGE SCALE GENOMIC DNA]</scope>
    <source>
        <strain evidence="3">cv. DH-PKW</strain>
        <tissue evidence="2">Leaves</tissue>
    </source>
</reference>
<feature type="region of interest" description="Disordered" evidence="1">
    <location>
        <begin position="1"/>
        <end position="20"/>
    </location>
</feature>
<dbReference type="Pfam" id="PF12579">
    <property type="entry name" value="DUF3755"/>
    <property type="match status" value="1"/>
</dbReference>
<evidence type="ECO:0000313" key="2">
    <source>
        <dbReference type="EMBL" id="THU57119.1"/>
    </source>
</evidence>
<organism evidence="2 3">
    <name type="scientific">Musa balbisiana</name>
    <name type="common">Banana</name>
    <dbReference type="NCBI Taxonomy" id="52838"/>
    <lineage>
        <taxon>Eukaryota</taxon>
        <taxon>Viridiplantae</taxon>
        <taxon>Streptophyta</taxon>
        <taxon>Embryophyta</taxon>
        <taxon>Tracheophyta</taxon>
        <taxon>Spermatophyta</taxon>
        <taxon>Magnoliopsida</taxon>
        <taxon>Liliopsida</taxon>
        <taxon>Zingiberales</taxon>
        <taxon>Musaceae</taxon>
        <taxon>Musa</taxon>
    </lineage>
</organism>
<dbReference type="InterPro" id="IPR022228">
    <property type="entry name" value="DUF3755"/>
</dbReference>
<dbReference type="PANTHER" id="PTHR14000:SF6">
    <property type="entry name" value="OS02G0631200 PROTEIN"/>
    <property type="match status" value="1"/>
</dbReference>
<dbReference type="InterPro" id="IPR009057">
    <property type="entry name" value="Homeodomain-like_sf"/>
</dbReference>
<dbReference type="EMBL" id="PYDT01000006">
    <property type="protein sequence ID" value="THU57119.1"/>
    <property type="molecule type" value="Genomic_DNA"/>
</dbReference>
<dbReference type="SUPFAM" id="SSF46689">
    <property type="entry name" value="Homeodomain-like"/>
    <property type="match status" value="1"/>
</dbReference>
<gene>
    <name evidence="2" type="ORF">C4D60_Mb03t00130</name>
</gene>
<dbReference type="AlphaFoldDB" id="A0A4S8J7G9"/>
<comment type="caution">
    <text evidence="2">The sequence shown here is derived from an EMBL/GenBank/DDBJ whole genome shotgun (WGS) entry which is preliminary data.</text>
</comment>
<dbReference type="PANTHER" id="PTHR14000">
    <property type="entry name" value="FINGER CCCH DOMAIN PROTEIN, PUTATIVE (DUF3755)-RELATED"/>
    <property type="match status" value="1"/>
</dbReference>
<protein>
    <recommendedName>
        <fullName evidence="4">Myb-like domain-containing protein</fullName>
    </recommendedName>
</protein>
<dbReference type="Proteomes" id="UP000317650">
    <property type="component" value="Chromosome 3"/>
</dbReference>
<sequence length="277" mass="31183">MAADSNMGSHQANMPSSFHHPRMVSFRSGATDSLTGVIPGEVCSFIGNSIMVPSAGSGMTNHMDTVTQSRYPAGSVLREPKPRFTHVSGSPAYWSSEEVDILTIGLLKYANEPNIRKYAKIAAMLPQKTIRDVALRCQWMINKESGKRRKMEEYYAAKKMKEMKLPRRMQKWRRLLDENGRFLKDIARNLEGGMIEENINLFHYIRNNISTIEHRVDVMSATMNQLPGSMTQMPLWTVSVNDDLLSSLIPLNGNNLCATPGSNQLRLDMTCFRPNIG</sequence>
<keyword evidence="3" id="KW-1185">Reference proteome</keyword>
<name>A0A4S8J7G9_MUSBA</name>
<feature type="compositionally biased region" description="Polar residues" evidence="1">
    <location>
        <begin position="1"/>
        <end position="16"/>
    </location>
</feature>
<accession>A0A4S8J7G9</accession>